<sequence>MNIGWIPDSGFQLRKAGVQFDAVRLDGEDGLRLACLMHRMTGGDPGPVVVQVTGRHAVYFLLPAGSTARRCWPREVTRFNGTSGRISYVPVPALRGRTWPLSWWSPPTDARRFVHPLLLRSAAIELLGGAGDGVAARL</sequence>
<reference evidence="1 2" key="1">
    <citation type="submission" date="2021-03" db="EMBL/GenBank/DDBJ databases">
        <title>Complete genome of Streptomyces formicae strain 1H-GS9 (DSM 100524).</title>
        <authorList>
            <person name="Atanasov K.E."/>
            <person name="Altabella T."/>
            <person name="Ferrer A."/>
        </authorList>
    </citation>
    <scope>NUCLEOTIDE SEQUENCE [LARGE SCALE GENOMIC DNA]</scope>
    <source>
        <strain evidence="1 2">1H-GS9</strain>
    </source>
</reference>
<gene>
    <name evidence="1" type="ORF">J4032_01595</name>
</gene>
<accession>A0ABY3WKK4</accession>
<keyword evidence="2" id="KW-1185">Reference proteome</keyword>
<proteinExistence type="predicted"/>
<name>A0ABY3WKK4_9ACTN</name>
<evidence type="ECO:0000313" key="2">
    <source>
        <dbReference type="Proteomes" id="UP000828924"/>
    </source>
</evidence>
<dbReference type="Proteomes" id="UP000828924">
    <property type="component" value="Chromosome"/>
</dbReference>
<protein>
    <recommendedName>
        <fullName evidence="3">DNA primase/polymerase bifunctional N-terminal domain-containing protein</fullName>
    </recommendedName>
</protein>
<evidence type="ECO:0000313" key="1">
    <source>
        <dbReference type="EMBL" id="UNM10373.1"/>
    </source>
</evidence>
<dbReference type="EMBL" id="CP071872">
    <property type="protein sequence ID" value="UNM10373.1"/>
    <property type="molecule type" value="Genomic_DNA"/>
</dbReference>
<dbReference type="RefSeq" id="WP_242328877.1">
    <property type="nucleotide sequence ID" value="NZ_CP071872.1"/>
</dbReference>
<organism evidence="1 2">
    <name type="scientific">Streptomyces formicae</name>
    <dbReference type="NCBI Taxonomy" id="1616117"/>
    <lineage>
        <taxon>Bacteria</taxon>
        <taxon>Bacillati</taxon>
        <taxon>Actinomycetota</taxon>
        <taxon>Actinomycetes</taxon>
        <taxon>Kitasatosporales</taxon>
        <taxon>Streptomycetaceae</taxon>
        <taxon>Streptomyces</taxon>
    </lineage>
</organism>
<evidence type="ECO:0008006" key="3">
    <source>
        <dbReference type="Google" id="ProtNLM"/>
    </source>
</evidence>